<keyword evidence="3" id="KW-1185">Reference proteome</keyword>
<dbReference type="Gene3D" id="2.30.110.10">
    <property type="entry name" value="Electron Transport, Fmn-binding Protein, Chain A"/>
    <property type="match status" value="1"/>
</dbReference>
<proteinExistence type="predicted"/>
<name>A0A7I9XEW9_9MYCO</name>
<dbReference type="SUPFAM" id="SSF50475">
    <property type="entry name" value="FMN-binding split barrel"/>
    <property type="match status" value="1"/>
</dbReference>
<dbReference type="OrthoDB" id="6196741at2"/>
<sequence length="170" mass="19146">MCIIDDDMRLIVASAKLAFVATICEDGSPNLSPKESLLVYGDEHLAFMHMASPTTVADLRRDPRIEVNVVDFLRRRGYRFKGTAQLRPPGDDVYEWLRQWVTETQGPQFPCREAVLVRVERVLPIASPVYMFGGAHESELIRTWSEIYGLRRRGVSGALPPGTAQGWASR</sequence>
<dbReference type="PANTHER" id="PTHR40660:SF1">
    <property type="entry name" value="5'-PHOSPHATE OXIDASE PUTATIVE DOMAIN-CONTAINING PROTEIN-RELATED"/>
    <property type="match status" value="1"/>
</dbReference>
<dbReference type="Proteomes" id="UP000465263">
    <property type="component" value="Unassembled WGS sequence"/>
</dbReference>
<dbReference type="Pfam" id="PF01243">
    <property type="entry name" value="PNPOx_N"/>
    <property type="match status" value="1"/>
</dbReference>
<reference evidence="2 3" key="1">
    <citation type="journal article" date="2019" name="Emerg. Microbes Infect.">
        <title>Comprehensive subspecies identification of 175 nontuberculous mycobacteria species based on 7547 genomic profiles.</title>
        <authorList>
            <person name="Matsumoto Y."/>
            <person name="Kinjo T."/>
            <person name="Motooka D."/>
            <person name="Nabeya D."/>
            <person name="Jung N."/>
            <person name="Uechi K."/>
            <person name="Horii T."/>
            <person name="Iida T."/>
            <person name="Fujita J."/>
            <person name="Nakamura S."/>
        </authorList>
    </citation>
    <scope>NUCLEOTIDE SEQUENCE [LARGE SCALE GENOMIC DNA]</scope>
    <source>
        <strain evidence="2 3">JCM 16017</strain>
    </source>
</reference>
<protein>
    <recommendedName>
        <fullName evidence="1">Pyridoxamine 5'-phosphate oxidase N-terminal domain-containing protein</fullName>
    </recommendedName>
</protein>
<dbReference type="InterPro" id="IPR011576">
    <property type="entry name" value="Pyridox_Oxase_N"/>
</dbReference>
<dbReference type="EMBL" id="BLKV01000001">
    <property type="protein sequence ID" value="GFG68484.1"/>
    <property type="molecule type" value="Genomic_DNA"/>
</dbReference>
<gene>
    <name evidence="2" type="ORF">MSEN_02040</name>
</gene>
<dbReference type="AlphaFoldDB" id="A0A7I9XEW9"/>
<evidence type="ECO:0000259" key="1">
    <source>
        <dbReference type="Pfam" id="PF01243"/>
    </source>
</evidence>
<accession>A0A7I9XEW9</accession>
<feature type="domain" description="Pyridoxamine 5'-phosphate oxidase N-terminal" evidence="1">
    <location>
        <begin position="5"/>
        <end position="123"/>
    </location>
</feature>
<dbReference type="PANTHER" id="PTHR40660">
    <property type="entry name" value="5'-PHOSPHATE OXIDASE PUTATIVE DOMAIN-CONTAINING PROTEIN-RELATED"/>
    <property type="match status" value="1"/>
</dbReference>
<organism evidence="2 3">
    <name type="scientific">Mycolicibacter senuensis</name>
    <dbReference type="NCBI Taxonomy" id="386913"/>
    <lineage>
        <taxon>Bacteria</taxon>
        <taxon>Bacillati</taxon>
        <taxon>Actinomycetota</taxon>
        <taxon>Actinomycetes</taxon>
        <taxon>Mycobacteriales</taxon>
        <taxon>Mycobacteriaceae</taxon>
        <taxon>Mycolicibacter</taxon>
    </lineage>
</organism>
<evidence type="ECO:0000313" key="2">
    <source>
        <dbReference type="EMBL" id="GFG68484.1"/>
    </source>
</evidence>
<dbReference type="RefSeq" id="WP_085087570.1">
    <property type="nucleotide sequence ID" value="NZ_BLKV01000001.1"/>
</dbReference>
<dbReference type="InterPro" id="IPR012349">
    <property type="entry name" value="Split_barrel_FMN-bd"/>
</dbReference>
<comment type="caution">
    <text evidence="2">The sequence shown here is derived from an EMBL/GenBank/DDBJ whole genome shotgun (WGS) entry which is preliminary data.</text>
</comment>
<evidence type="ECO:0000313" key="3">
    <source>
        <dbReference type="Proteomes" id="UP000465263"/>
    </source>
</evidence>